<comment type="similarity">
    <text evidence="2">Belongs to the LapB family.</text>
</comment>
<evidence type="ECO:0000313" key="5">
    <source>
        <dbReference type="Proteomes" id="UP001057498"/>
    </source>
</evidence>
<dbReference type="RefSeq" id="WP_251970773.1">
    <property type="nucleotide sequence ID" value="NZ_AP025730.1"/>
</dbReference>
<feature type="binding site" evidence="2">
    <location>
        <position position="365"/>
    </location>
    <ligand>
        <name>Fe cation</name>
        <dbReference type="ChEBI" id="CHEBI:24875"/>
    </ligand>
</feature>
<keyword evidence="2" id="KW-1003">Cell membrane</keyword>
<dbReference type="InterPro" id="IPR011990">
    <property type="entry name" value="TPR-like_helical_dom_sf"/>
</dbReference>
<dbReference type="EMBL" id="AP025730">
    <property type="protein sequence ID" value="BDI07594.1"/>
    <property type="molecule type" value="Genomic_DNA"/>
</dbReference>
<dbReference type="Proteomes" id="UP001057498">
    <property type="component" value="Chromosome"/>
</dbReference>
<dbReference type="SUPFAM" id="SSF48452">
    <property type="entry name" value="TPR-like"/>
    <property type="match status" value="2"/>
</dbReference>
<gene>
    <name evidence="2 4" type="primary">lapB</name>
    <name evidence="4" type="ORF">CATMQ487_45640</name>
</gene>
<dbReference type="InterPro" id="IPR019734">
    <property type="entry name" value="TPR_rpt"/>
</dbReference>
<dbReference type="InterPro" id="IPR041166">
    <property type="entry name" value="Rubredoxin_2"/>
</dbReference>
<proteinExistence type="inferred from homology"/>
<feature type="domain" description="LapB rubredoxin metal binding" evidence="3">
    <location>
        <begin position="349"/>
        <end position="374"/>
    </location>
</feature>
<keyword evidence="2" id="KW-0802">TPR repeat</keyword>
<feature type="topological domain" description="Cytoplasmic" evidence="2">
    <location>
        <begin position="24"/>
        <end position="382"/>
    </location>
</feature>
<dbReference type="HAMAP" id="MF_00994">
    <property type="entry name" value="LPS_assembly_LapB"/>
    <property type="match status" value="1"/>
</dbReference>
<keyword evidence="1 2" id="KW-0479">Metal-binding</keyword>
<protein>
    <recommendedName>
        <fullName evidence="2">Lipopolysaccharide assembly protein B</fullName>
    </recommendedName>
</protein>
<keyword evidence="2" id="KW-0677">Repeat</keyword>
<keyword evidence="2" id="KW-1133">Transmembrane helix</keyword>
<reference evidence="4" key="1">
    <citation type="submission" date="2022-04" db="EMBL/GenBank/DDBJ databases">
        <title>Whole genome sequence of Sphaerotilus sp. FB-5.</title>
        <authorList>
            <person name="Takeda M."/>
            <person name="Narihara S."/>
            <person name="Akimoto M."/>
            <person name="Akimoto R."/>
            <person name="Nishiyashiki S."/>
            <person name="Murakami T."/>
        </authorList>
    </citation>
    <scope>NUCLEOTIDE SEQUENCE</scope>
    <source>
        <strain evidence="4">FB-5</strain>
    </source>
</reference>
<keyword evidence="5" id="KW-1185">Reference proteome</keyword>
<evidence type="ECO:0000256" key="2">
    <source>
        <dbReference type="HAMAP-Rule" id="MF_00994"/>
    </source>
</evidence>
<dbReference type="Pfam" id="PF13432">
    <property type="entry name" value="TPR_16"/>
    <property type="match status" value="1"/>
</dbReference>
<dbReference type="InterPro" id="IPR030865">
    <property type="entry name" value="LapB"/>
</dbReference>
<accession>A0ABM7YSK1</accession>
<comment type="function">
    <text evidence="2">Modulates cellular lipopolysaccharide (LPS) levels by regulating LpxC, which is involved in lipid A biosynthesis. May act by modulating the proteolytic activity of FtsH towards LpxC. May also coordinate assembly of proteins involved in LPS synthesis at the plasma membrane.</text>
</comment>
<feature type="binding site" evidence="2">
    <location>
        <position position="351"/>
    </location>
    <ligand>
        <name>Fe cation</name>
        <dbReference type="ChEBI" id="CHEBI:24875"/>
    </ligand>
</feature>
<keyword evidence="2" id="KW-0812">Transmembrane</keyword>
<feature type="binding site" evidence="2">
    <location>
        <position position="354"/>
    </location>
    <ligand>
        <name>Fe cation</name>
        <dbReference type="ChEBI" id="CHEBI:24875"/>
    </ligand>
</feature>
<dbReference type="NCBIfam" id="NF008755">
    <property type="entry name" value="PRK11788.1-3"/>
    <property type="match status" value="1"/>
</dbReference>
<name>A0ABM7YSK1_9BURK</name>
<dbReference type="Pfam" id="PF13176">
    <property type="entry name" value="TPR_7"/>
    <property type="match status" value="1"/>
</dbReference>
<keyword evidence="2" id="KW-0472">Membrane</keyword>
<evidence type="ECO:0000259" key="3">
    <source>
        <dbReference type="Pfam" id="PF18073"/>
    </source>
</evidence>
<organism evidence="4 5">
    <name type="scientific">Sphaerotilus microaerophilus</name>
    <dbReference type="NCBI Taxonomy" id="2914710"/>
    <lineage>
        <taxon>Bacteria</taxon>
        <taxon>Pseudomonadati</taxon>
        <taxon>Pseudomonadota</taxon>
        <taxon>Betaproteobacteria</taxon>
        <taxon>Burkholderiales</taxon>
        <taxon>Sphaerotilaceae</taxon>
        <taxon>Sphaerotilus</taxon>
    </lineage>
</organism>
<keyword evidence="2" id="KW-0997">Cell inner membrane</keyword>
<evidence type="ECO:0000313" key="4">
    <source>
        <dbReference type="EMBL" id="BDI07594.1"/>
    </source>
</evidence>
<keyword evidence="2" id="KW-0408">Iron</keyword>
<comment type="subcellular location">
    <subcellularLocation>
        <location evidence="2">Cell inner membrane</location>
        <topology evidence="2">Single-pass membrane protein</topology>
        <orientation evidence="2">Cytoplasmic side</orientation>
    </subcellularLocation>
</comment>
<dbReference type="Pfam" id="PF18073">
    <property type="entry name" value="Zn_ribbon_LapB"/>
    <property type="match status" value="1"/>
</dbReference>
<feature type="binding site" evidence="2">
    <location>
        <position position="368"/>
    </location>
    <ligand>
        <name>Fe cation</name>
        <dbReference type="ChEBI" id="CHEBI:24875"/>
    </ligand>
</feature>
<evidence type="ECO:0000256" key="1">
    <source>
        <dbReference type="ARBA" id="ARBA00022723"/>
    </source>
</evidence>
<sequence>MEFDLQWLLMGLPVAFGLGWLASRLDLRQWKREVESSPRAYFKGLNLLLNEQQDKAIDAFIEAVQHDPGSSDLHFALGNLFRRRGEYERAVRVHQHLLARADLPTAERDRAQHALAQDFLKAGLFDRAEAAFQALEGTAFATDARLALLSLYERSRDWTAAIEVAAQLEKSGTGSFAERSAHFHCELAQTADDRGDAPAAEAALARAREIAPLAARPLVQQAQRLVRQGRAAQAMAVFAELRQRNPDAFSRLAEDFVACAKAAGQLDPARAALEELFARQPRIDLLRALALLQGCAPGQSERLLPLLREQPSLSAALALLDAPADQWPEGAQPAVRDAVARAARPLQRYRCAACGFEAQRHFWQCPGCLSWDSFPQQRIEEL</sequence>
<dbReference type="SMART" id="SM00028">
    <property type="entry name" value="TPR"/>
    <property type="match status" value="3"/>
</dbReference>
<dbReference type="Gene3D" id="1.25.40.10">
    <property type="entry name" value="Tetratricopeptide repeat domain"/>
    <property type="match status" value="2"/>
</dbReference>